<dbReference type="SUPFAM" id="SSF49599">
    <property type="entry name" value="TRAF domain-like"/>
    <property type="match status" value="1"/>
</dbReference>
<proteinExistence type="predicted"/>
<dbReference type="Proteomes" id="UP000663870">
    <property type="component" value="Unassembled WGS sequence"/>
</dbReference>
<sequence>MTSTIEYLEFNCWFDYKQLKQIEKECLYSPLFYSSINNTTWRLQIDRLHPTKLGIYLTLIDGAPCTLYSYTLSMITNTKPSLLIFINKCTQQRIFPSNNFSWGFENFCTRRELKYERHLICNPKTKLINVRCTMNIEILTSNSIIDDHRLATDLFHTRSLEQWIEFLKQNNHLSELTNRVNQEIEKQFKLTSL</sequence>
<evidence type="ECO:0000313" key="1">
    <source>
        <dbReference type="EMBL" id="CAF0720334.1"/>
    </source>
</evidence>
<dbReference type="AlphaFoldDB" id="A0A813R2S6"/>
<dbReference type="Proteomes" id="UP000663836">
    <property type="component" value="Unassembled WGS sequence"/>
</dbReference>
<name>A0A813R2S6_9BILA</name>
<gene>
    <name evidence="7" type="ORF">FNK824_LOCUS14252</name>
    <name evidence="6" type="ORF">JBS370_LOCUS10055</name>
    <name evidence="4" type="ORF">JXQ802_LOCUS4003</name>
    <name evidence="8" type="ORF">OTI717_LOCUS22228</name>
    <name evidence="1" type="ORF">PYM288_LOCUS115</name>
    <name evidence="2" type="ORF">RFH988_LOCUS1727</name>
    <name evidence="5" type="ORF">SEV965_LOCUS796</name>
    <name evidence="3" type="ORF">ZHD862_LOCUS1083</name>
</gene>
<reference evidence="3" key="1">
    <citation type="submission" date="2021-02" db="EMBL/GenBank/DDBJ databases">
        <authorList>
            <person name="Nowell W R."/>
        </authorList>
    </citation>
    <scope>NUCLEOTIDE SEQUENCE</scope>
</reference>
<dbReference type="Proteomes" id="UP000663889">
    <property type="component" value="Unassembled WGS sequence"/>
</dbReference>
<dbReference type="Gene3D" id="2.60.210.10">
    <property type="entry name" value="Apoptosis, Tumor Necrosis Factor Receptor Associated Protein 2, Chain A"/>
    <property type="match status" value="1"/>
</dbReference>
<evidence type="ECO:0000313" key="3">
    <source>
        <dbReference type="EMBL" id="CAF0775301.1"/>
    </source>
</evidence>
<dbReference type="Proteomes" id="UP000663874">
    <property type="component" value="Unassembled WGS sequence"/>
</dbReference>
<evidence type="ECO:0000313" key="8">
    <source>
        <dbReference type="EMBL" id="CAF3871040.1"/>
    </source>
</evidence>
<dbReference type="EMBL" id="CAJNOT010000018">
    <property type="protein sequence ID" value="CAF0775301.1"/>
    <property type="molecule type" value="Genomic_DNA"/>
</dbReference>
<dbReference type="EMBL" id="CAJNOH010000001">
    <property type="protein sequence ID" value="CAF0720334.1"/>
    <property type="molecule type" value="Genomic_DNA"/>
</dbReference>
<dbReference type="Proteomes" id="UP000663854">
    <property type="component" value="Unassembled WGS sequence"/>
</dbReference>
<comment type="caution">
    <text evidence="3">The sequence shown here is derived from an EMBL/GenBank/DDBJ whole genome shotgun (WGS) entry which is preliminary data.</text>
</comment>
<dbReference type="InterPro" id="IPR008974">
    <property type="entry name" value="TRAF-like"/>
</dbReference>
<dbReference type="Proteomes" id="UP000663882">
    <property type="component" value="Unassembled WGS sequence"/>
</dbReference>
<dbReference type="Proteomes" id="UP000663823">
    <property type="component" value="Unassembled WGS sequence"/>
</dbReference>
<dbReference type="EMBL" id="CAJOBE010001948">
    <property type="protein sequence ID" value="CAF3787669.1"/>
    <property type="molecule type" value="Genomic_DNA"/>
</dbReference>
<organism evidence="3 9">
    <name type="scientific">Rotaria sordida</name>
    <dbReference type="NCBI Taxonomy" id="392033"/>
    <lineage>
        <taxon>Eukaryota</taxon>
        <taxon>Metazoa</taxon>
        <taxon>Spiralia</taxon>
        <taxon>Gnathifera</taxon>
        <taxon>Rotifera</taxon>
        <taxon>Eurotatoria</taxon>
        <taxon>Bdelloidea</taxon>
        <taxon>Philodinida</taxon>
        <taxon>Philodinidae</taxon>
        <taxon>Rotaria</taxon>
    </lineage>
</organism>
<accession>A0A813R2S6</accession>
<dbReference type="EMBL" id="CAJNOL010000055">
    <property type="protein sequence ID" value="CAF0796608.1"/>
    <property type="molecule type" value="Genomic_DNA"/>
</dbReference>
<dbReference type="EMBL" id="CAJNOO010000034">
    <property type="protein sequence ID" value="CAF0758980.1"/>
    <property type="molecule type" value="Genomic_DNA"/>
</dbReference>
<evidence type="ECO:0000313" key="7">
    <source>
        <dbReference type="EMBL" id="CAF3787669.1"/>
    </source>
</evidence>
<protein>
    <recommendedName>
        <fullName evidence="11">MATH domain-containing protein</fullName>
    </recommendedName>
</protein>
<evidence type="ECO:0008006" key="11">
    <source>
        <dbReference type="Google" id="ProtNLM"/>
    </source>
</evidence>
<evidence type="ECO:0000313" key="6">
    <source>
        <dbReference type="EMBL" id="CAF3709561.1"/>
    </source>
</evidence>
<evidence type="ECO:0000313" key="4">
    <source>
        <dbReference type="EMBL" id="CAF0796608.1"/>
    </source>
</evidence>
<evidence type="ECO:0000313" key="2">
    <source>
        <dbReference type="EMBL" id="CAF0758980.1"/>
    </source>
</evidence>
<dbReference type="EMBL" id="CAJOAX010003750">
    <property type="protein sequence ID" value="CAF3871040.1"/>
    <property type="molecule type" value="Genomic_DNA"/>
</dbReference>
<dbReference type="EMBL" id="CAJOBD010000712">
    <property type="protein sequence ID" value="CAF3709561.1"/>
    <property type="molecule type" value="Genomic_DNA"/>
</dbReference>
<dbReference type="OrthoDB" id="9991699at2759"/>
<evidence type="ECO:0000313" key="10">
    <source>
        <dbReference type="Proteomes" id="UP000663870"/>
    </source>
</evidence>
<keyword evidence="10" id="KW-1185">Reference proteome</keyword>
<evidence type="ECO:0000313" key="5">
    <source>
        <dbReference type="EMBL" id="CAF0804393.1"/>
    </source>
</evidence>
<evidence type="ECO:0000313" key="9">
    <source>
        <dbReference type="Proteomes" id="UP000663864"/>
    </source>
</evidence>
<dbReference type="EMBL" id="CAJNOU010000014">
    <property type="protein sequence ID" value="CAF0804393.1"/>
    <property type="molecule type" value="Genomic_DNA"/>
</dbReference>
<dbReference type="Proteomes" id="UP000663864">
    <property type="component" value="Unassembled WGS sequence"/>
</dbReference>